<dbReference type="SUPFAM" id="SSF51735">
    <property type="entry name" value="NAD(P)-binding Rossmann-fold domains"/>
    <property type="match status" value="1"/>
</dbReference>
<sequence>MDGKRALVIGSGGGIGAALIDRLVASGRFNRIYAGNRRPHSWHHPNVTSLTIDILDDATLAEAGRQIARDGVLDLVIVATGLLHRGTDIRPEKCLRQLDASVMAEVFAVNSIGPALVAKHILPLLGRRQRAVAIFLSARVGSIADNRLGGWHSYRASKAALNALVRCFAIELARNSPDAIVAALHPGTVDTPLSQPFQARIAGSSLFSADHSAASILAVIDQLAPTDSGGFFSWDGRPIPF</sequence>
<dbReference type="Proteomes" id="UP001500738">
    <property type="component" value="Unassembled WGS sequence"/>
</dbReference>
<comment type="caution">
    <text evidence="1">The sequence shown here is derived from an EMBL/GenBank/DDBJ whole genome shotgun (WGS) entry which is preliminary data.</text>
</comment>
<dbReference type="PANTHER" id="PTHR43544">
    <property type="entry name" value="SHORT-CHAIN DEHYDROGENASE/REDUCTASE"/>
    <property type="match status" value="1"/>
</dbReference>
<dbReference type="Pfam" id="PF00106">
    <property type="entry name" value="adh_short"/>
    <property type="match status" value="1"/>
</dbReference>
<keyword evidence="2" id="KW-1185">Reference proteome</keyword>
<dbReference type="InterPro" id="IPR036291">
    <property type="entry name" value="NAD(P)-bd_dom_sf"/>
</dbReference>
<evidence type="ECO:0000313" key="2">
    <source>
        <dbReference type="Proteomes" id="UP001500738"/>
    </source>
</evidence>
<organism evidence="1 2">
    <name type="scientific">Sphingopyxis soli</name>
    <dbReference type="NCBI Taxonomy" id="592051"/>
    <lineage>
        <taxon>Bacteria</taxon>
        <taxon>Pseudomonadati</taxon>
        <taxon>Pseudomonadota</taxon>
        <taxon>Alphaproteobacteria</taxon>
        <taxon>Sphingomonadales</taxon>
        <taxon>Sphingomonadaceae</taxon>
        <taxon>Sphingopyxis</taxon>
    </lineage>
</organism>
<gene>
    <name evidence="1" type="ORF">GCM10009115_30240</name>
</gene>
<dbReference type="PANTHER" id="PTHR43544:SF12">
    <property type="entry name" value="NAD(P)-BINDING ROSSMANN-FOLD SUPERFAMILY PROTEIN"/>
    <property type="match status" value="1"/>
</dbReference>
<accession>A0ABP3XPF8</accession>
<evidence type="ECO:0000313" key="1">
    <source>
        <dbReference type="EMBL" id="GAA0866612.1"/>
    </source>
</evidence>
<proteinExistence type="predicted"/>
<dbReference type="InterPro" id="IPR002347">
    <property type="entry name" value="SDR_fam"/>
</dbReference>
<name>A0ABP3XPF8_9SPHN</name>
<dbReference type="InterPro" id="IPR051468">
    <property type="entry name" value="Fungal_SecMetab_SDRs"/>
</dbReference>
<dbReference type="PRINTS" id="PR00081">
    <property type="entry name" value="GDHRDH"/>
</dbReference>
<dbReference type="RefSeq" id="WP_246553003.1">
    <property type="nucleotide sequence ID" value="NZ_BAAAFE010000009.1"/>
</dbReference>
<dbReference type="EMBL" id="BAAAFE010000009">
    <property type="protein sequence ID" value="GAA0866612.1"/>
    <property type="molecule type" value="Genomic_DNA"/>
</dbReference>
<dbReference type="Gene3D" id="3.40.50.720">
    <property type="entry name" value="NAD(P)-binding Rossmann-like Domain"/>
    <property type="match status" value="1"/>
</dbReference>
<reference evidence="2" key="1">
    <citation type="journal article" date="2019" name="Int. J. Syst. Evol. Microbiol.">
        <title>The Global Catalogue of Microorganisms (GCM) 10K type strain sequencing project: providing services to taxonomists for standard genome sequencing and annotation.</title>
        <authorList>
            <consortium name="The Broad Institute Genomics Platform"/>
            <consortium name="The Broad Institute Genome Sequencing Center for Infectious Disease"/>
            <person name="Wu L."/>
            <person name="Ma J."/>
        </authorList>
    </citation>
    <scope>NUCLEOTIDE SEQUENCE [LARGE SCALE GENOMIC DNA]</scope>
    <source>
        <strain evidence="2">JCM 15910</strain>
    </source>
</reference>
<protein>
    <submittedName>
        <fullName evidence="1">SDR family oxidoreductase</fullName>
    </submittedName>
</protein>